<keyword evidence="2" id="KW-1003">Cell membrane</keyword>
<evidence type="ECO:0000256" key="4">
    <source>
        <dbReference type="ARBA" id="ARBA00022989"/>
    </source>
</evidence>
<evidence type="ECO:0000256" key="2">
    <source>
        <dbReference type="ARBA" id="ARBA00022475"/>
    </source>
</evidence>
<feature type="transmembrane region" description="Helical" evidence="7">
    <location>
        <begin position="325"/>
        <end position="344"/>
    </location>
</feature>
<dbReference type="GO" id="GO:0008137">
    <property type="term" value="F:NADH dehydrogenase (ubiquinone) activity"/>
    <property type="evidence" value="ECO:0007669"/>
    <property type="project" value="InterPro"/>
</dbReference>
<feature type="transmembrane region" description="Helical" evidence="7">
    <location>
        <begin position="283"/>
        <end position="304"/>
    </location>
</feature>
<accession>A0A382NBY1</accession>
<dbReference type="GO" id="GO:0016491">
    <property type="term" value="F:oxidoreductase activity"/>
    <property type="evidence" value="ECO:0007669"/>
    <property type="project" value="UniProtKB-KW"/>
</dbReference>
<dbReference type="PRINTS" id="PR01437">
    <property type="entry name" value="NUOXDRDTASE4"/>
</dbReference>
<feature type="transmembrane region" description="Helical" evidence="7">
    <location>
        <begin position="250"/>
        <end position="271"/>
    </location>
</feature>
<keyword evidence="4 7" id="KW-1133">Transmembrane helix</keyword>
<dbReference type="PANTHER" id="PTHR42682:SF4">
    <property type="entry name" value="NADH-UBIQUINONE_PLASTOQUINONE"/>
    <property type="match status" value="1"/>
</dbReference>
<gene>
    <name evidence="9" type="ORF">METZ01_LOCUS310096</name>
</gene>
<feature type="transmembrane region" description="Helical" evidence="7">
    <location>
        <begin position="210"/>
        <end position="229"/>
    </location>
</feature>
<feature type="transmembrane region" description="Helical" evidence="7">
    <location>
        <begin position="179"/>
        <end position="198"/>
    </location>
</feature>
<keyword evidence="3 7" id="KW-0812">Transmembrane</keyword>
<comment type="subcellular location">
    <subcellularLocation>
        <location evidence="1">Cell membrane</location>
        <topology evidence="1">Multi-pass membrane protein</topology>
    </subcellularLocation>
</comment>
<feature type="non-terminal residue" evidence="9">
    <location>
        <position position="1"/>
    </location>
</feature>
<keyword evidence="6 7" id="KW-0472">Membrane</keyword>
<dbReference type="PANTHER" id="PTHR42682">
    <property type="entry name" value="HYDROGENASE-4 COMPONENT F"/>
    <property type="match status" value="1"/>
</dbReference>
<protein>
    <recommendedName>
        <fullName evidence="8">NADH:quinone oxidoreductase/Mrp antiporter transmembrane domain-containing protein</fullName>
    </recommendedName>
</protein>
<dbReference type="InterPro" id="IPR001750">
    <property type="entry name" value="ND/Mrp_TM"/>
</dbReference>
<feature type="transmembrane region" description="Helical" evidence="7">
    <location>
        <begin position="152"/>
        <end position="172"/>
    </location>
</feature>
<keyword evidence="5" id="KW-0560">Oxidoreductase</keyword>
<feature type="non-terminal residue" evidence="9">
    <location>
        <position position="371"/>
    </location>
</feature>
<evidence type="ECO:0000256" key="6">
    <source>
        <dbReference type="ARBA" id="ARBA00023136"/>
    </source>
</evidence>
<evidence type="ECO:0000256" key="7">
    <source>
        <dbReference type="SAM" id="Phobius"/>
    </source>
</evidence>
<feature type="transmembrane region" description="Helical" evidence="7">
    <location>
        <begin position="94"/>
        <end position="114"/>
    </location>
</feature>
<evidence type="ECO:0000256" key="1">
    <source>
        <dbReference type="ARBA" id="ARBA00004651"/>
    </source>
</evidence>
<evidence type="ECO:0000259" key="8">
    <source>
        <dbReference type="Pfam" id="PF00361"/>
    </source>
</evidence>
<dbReference type="EMBL" id="UINC01098597">
    <property type="protein sequence ID" value="SVC57242.1"/>
    <property type="molecule type" value="Genomic_DNA"/>
</dbReference>
<dbReference type="AlphaFoldDB" id="A0A382NBY1"/>
<dbReference type="GO" id="GO:0042773">
    <property type="term" value="P:ATP synthesis coupled electron transport"/>
    <property type="evidence" value="ECO:0007669"/>
    <property type="project" value="InterPro"/>
</dbReference>
<evidence type="ECO:0000313" key="9">
    <source>
        <dbReference type="EMBL" id="SVC57242.1"/>
    </source>
</evidence>
<dbReference type="InterPro" id="IPR003918">
    <property type="entry name" value="NADH_UbQ_OxRdtase"/>
</dbReference>
<reference evidence="9" key="1">
    <citation type="submission" date="2018-05" db="EMBL/GenBank/DDBJ databases">
        <authorList>
            <person name="Lanie J.A."/>
            <person name="Ng W.-L."/>
            <person name="Kazmierczak K.M."/>
            <person name="Andrzejewski T.M."/>
            <person name="Davidsen T.M."/>
            <person name="Wayne K.J."/>
            <person name="Tettelin H."/>
            <person name="Glass J.I."/>
            <person name="Rusch D."/>
            <person name="Podicherti R."/>
            <person name="Tsui H.-C.T."/>
            <person name="Winkler M.E."/>
        </authorList>
    </citation>
    <scope>NUCLEOTIDE SEQUENCE</scope>
</reference>
<organism evidence="9">
    <name type="scientific">marine metagenome</name>
    <dbReference type="NCBI Taxonomy" id="408172"/>
    <lineage>
        <taxon>unclassified sequences</taxon>
        <taxon>metagenomes</taxon>
        <taxon>ecological metagenomes</taxon>
    </lineage>
</organism>
<dbReference type="Pfam" id="PF00361">
    <property type="entry name" value="Proton_antipo_M"/>
    <property type="match status" value="1"/>
</dbReference>
<dbReference type="GO" id="GO:0005886">
    <property type="term" value="C:plasma membrane"/>
    <property type="evidence" value="ECO:0007669"/>
    <property type="project" value="UniProtKB-SubCell"/>
</dbReference>
<feature type="transmembrane region" description="Helical" evidence="7">
    <location>
        <begin position="126"/>
        <end position="146"/>
    </location>
</feature>
<dbReference type="NCBIfam" id="NF009310">
    <property type="entry name" value="PRK12668.1"/>
    <property type="match status" value="1"/>
</dbReference>
<feature type="domain" description="NADH:quinone oxidoreductase/Mrp antiporter transmembrane" evidence="8">
    <location>
        <begin position="18"/>
        <end position="289"/>
    </location>
</feature>
<dbReference type="InterPro" id="IPR052175">
    <property type="entry name" value="ComplexI-like_HydComp"/>
</dbReference>
<feature type="transmembrane region" description="Helical" evidence="7">
    <location>
        <begin position="54"/>
        <end position="74"/>
    </location>
</feature>
<evidence type="ECO:0000256" key="3">
    <source>
        <dbReference type="ARBA" id="ARBA00022692"/>
    </source>
</evidence>
<evidence type="ECO:0000256" key="5">
    <source>
        <dbReference type="ARBA" id="ARBA00023002"/>
    </source>
</evidence>
<proteinExistence type="predicted"/>
<sequence>QQVSALVYVGSAIGAVFAGDMMTLFVYWEITALSSVFLIWASGSEQAYRAGMRYLIIQVGSGVLLLSGILLHYQHAGSLAFEQLISASGQLADAGPGVLLILVAFAIKCAFPLLHNWLQDAYPQATVTGAVFLSAFTTKLAVYALVRGFPGTEVLIGIGVVMTLFPIFFAVIENDLRKVLSYSLNNQLGFMVVGIGIGTELALNGAVAHAFVHIIYKALLFMSMGAVLYRTGTIRATDLGGLYRSMPWTAAFCIVGAMSISAFPLFSGFVAKSLTLSAVVEGHYVLVWIGLLIASAGVMEHSGIKVPFFAFFGHDSGIRCKEAPTHMLVAMGVAAGLCLGIGFFPQPLYAILPYTVTYQPYGDLGHSLTQL</sequence>
<name>A0A382NBY1_9ZZZZ</name>
<feature type="transmembrane region" description="Helical" evidence="7">
    <location>
        <begin position="25"/>
        <end position="42"/>
    </location>
</feature>